<dbReference type="AlphaFoldDB" id="A0A1H3SXA2"/>
<dbReference type="EMBL" id="FNPH01000014">
    <property type="protein sequence ID" value="SDZ41739.1"/>
    <property type="molecule type" value="Genomic_DNA"/>
</dbReference>
<keyword evidence="3" id="KW-1185">Reference proteome</keyword>
<feature type="compositionally biased region" description="Low complexity" evidence="1">
    <location>
        <begin position="91"/>
        <end position="101"/>
    </location>
</feature>
<evidence type="ECO:0000313" key="3">
    <source>
        <dbReference type="Proteomes" id="UP000242415"/>
    </source>
</evidence>
<dbReference type="OrthoDB" id="3385386at2"/>
<dbReference type="STRING" id="405436.SAMN05444365_11465"/>
<feature type="region of interest" description="Disordered" evidence="1">
    <location>
        <begin position="85"/>
        <end position="108"/>
    </location>
</feature>
<dbReference type="RefSeq" id="WP_091562232.1">
    <property type="nucleotide sequence ID" value="NZ_FNPH01000014.1"/>
</dbReference>
<evidence type="ECO:0000256" key="1">
    <source>
        <dbReference type="SAM" id="MobiDB-lite"/>
    </source>
</evidence>
<dbReference type="Proteomes" id="UP000242415">
    <property type="component" value="Unassembled WGS sequence"/>
</dbReference>
<sequence length="108" mass="11932">MTLYRSTLTIPPVPAGTLLELDADDWLFGRGQPPGQPYTLVVTRVRIELARCYDNELVWVIGHAPDCAGDHPPCREALVRTTALRHRAETRSGTPFGPPSGRRSRPGE</sequence>
<organism evidence="2 3">
    <name type="scientific">Micromonospora pattaloongensis</name>
    <dbReference type="NCBI Taxonomy" id="405436"/>
    <lineage>
        <taxon>Bacteria</taxon>
        <taxon>Bacillati</taxon>
        <taxon>Actinomycetota</taxon>
        <taxon>Actinomycetes</taxon>
        <taxon>Micromonosporales</taxon>
        <taxon>Micromonosporaceae</taxon>
        <taxon>Micromonospora</taxon>
    </lineage>
</organism>
<proteinExistence type="predicted"/>
<accession>A0A1H3SXA2</accession>
<evidence type="ECO:0000313" key="2">
    <source>
        <dbReference type="EMBL" id="SDZ41739.1"/>
    </source>
</evidence>
<gene>
    <name evidence="2" type="ORF">SAMN05444365_11465</name>
</gene>
<reference evidence="3" key="1">
    <citation type="submission" date="2016-10" db="EMBL/GenBank/DDBJ databases">
        <authorList>
            <person name="Varghese N."/>
            <person name="Submissions S."/>
        </authorList>
    </citation>
    <scope>NUCLEOTIDE SEQUENCE [LARGE SCALE GENOMIC DNA]</scope>
    <source>
        <strain evidence="3">DSM 45245</strain>
    </source>
</reference>
<protein>
    <submittedName>
        <fullName evidence="2">Uncharacterized protein</fullName>
    </submittedName>
</protein>
<name>A0A1H3SXA2_9ACTN</name>